<reference evidence="3 4" key="1">
    <citation type="submission" date="2017-04" db="EMBL/GenBank/DDBJ databases">
        <title>Genome Sequence of the Model Brown-Rot Fungus Postia placenta SB12.</title>
        <authorList>
            <consortium name="DOE Joint Genome Institute"/>
            <person name="Gaskell J."/>
            <person name="Kersten P."/>
            <person name="Larrondo L.F."/>
            <person name="Canessa P."/>
            <person name="Martinez D."/>
            <person name="Hibbett D."/>
            <person name="Schmoll M."/>
            <person name="Kubicek C.P."/>
            <person name="Martinez A.T."/>
            <person name="Yadav J."/>
            <person name="Master E."/>
            <person name="Magnuson J.K."/>
            <person name="James T."/>
            <person name="Yaver D."/>
            <person name="Berka R."/>
            <person name="Labutti K."/>
            <person name="Lipzen A."/>
            <person name="Aerts A."/>
            <person name="Barry K."/>
            <person name="Henrissat B."/>
            <person name="Blanchette R."/>
            <person name="Grigoriev I."/>
            <person name="Cullen D."/>
        </authorList>
    </citation>
    <scope>NUCLEOTIDE SEQUENCE [LARGE SCALE GENOMIC DNA]</scope>
    <source>
        <strain evidence="3 4">MAD-698-R-SB12</strain>
    </source>
</reference>
<dbReference type="OrthoDB" id="18959at2759"/>
<evidence type="ECO:0000256" key="1">
    <source>
        <dbReference type="SAM" id="Coils"/>
    </source>
</evidence>
<dbReference type="STRING" id="670580.A0A1X6N768"/>
<evidence type="ECO:0000313" key="4">
    <source>
        <dbReference type="Proteomes" id="UP000194127"/>
    </source>
</evidence>
<dbReference type="PANTHER" id="PTHR37329:SF1">
    <property type="entry name" value="KINETOCHORE PROTEIN SOS7"/>
    <property type="match status" value="1"/>
</dbReference>
<dbReference type="GO" id="GO:0000776">
    <property type="term" value="C:kinetochore"/>
    <property type="evidence" value="ECO:0007669"/>
    <property type="project" value="InterPro"/>
</dbReference>
<proteinExistence type="predicted"/>
<feature type="domain" description="Kinetochore protein Sos7 coiled-coil" evidence="2">
    <location>
        <begin position="70"/>
        <end position="143"/>
    </location>
</feature>
<keyword evidence="1" id="KW-0175">Coiled coil</keyword>
<feature type="coiled-coil region" evidence="1">
    <location>
        <begin position="181"/>
        <end position="243"/>
    </location>
</feature>
<dbReference type="GO" id="GO:0051315">
    <property type="term" value="P:attachment of mitotic spindle microtubules to kinetochore"/>
    <property type="evidence" value="ECO:0007669"/>
    <property type="project" value="TreeGrafter"/>
</dbReference>
<accession>A0A1X6N768</accession>
<protein>
    <recommendedName>
        <fullName evidence="2">Kinetochore protein Sos7 coiled-coil domain-containing protein</fullName>
    </recommendedName>
</protein>
<dbReference type="InterPro" id="IPR048781">
    <property type="entry name" value="Sos7_CC"/>
</dbReference>
<dbReference type="AlphaFoldDB" id="A0A1X6N768"/>
<sequence length="357" mass="40269">MDLEHTAKLETARSLQSTLEKTRLHIVEYREQFDSQQSSSESEVAQLLEGRPGLTDPAIVAVHVASQVAFLRKLKIQYLEQKAKDQYIKTIVSDDAPNINGEDNERLRVANDEKKSVLKLAKSRLAEKHDDLRKLAPLVEQDYNKAKALTSEASTLASKILDARLQLTRLRQAHPHPRLTIQSANAQLDSQVMEMQKLDDELQGLNEKVDEIKEKVKEGAREVERLRIERSDVEKLAKTAREEVEDNRVIGLYDWQVAPLFTASLALHRSLHSLESYRSASENELHLTYGIRPTSQNNRETRRIQIVLLFVPNTRQLADAQVEGLSQDVGDLVGAHVQANDVPGLIAAVLARAREGY</sequence>
<organism evidence="3 4">
    <name type="scientific">Postia placenta MAD-698-R-SB12</name>
    <dbReference type="NCBI Taxonomy" id="670580"/>
    <lineage>
        <taxon>Eukaryota</taxon>
        <taxon>Fungi</taxon>
        <taxon>Dikarya</taxon>
        <taxon>Basidiomycota</taxon>
        <taxon>Agaricomycotina</taxon>
        <taxon>Agaricomycetes</taxon>
        <taxon>Polyporales</taxon>
        <taxon>Adustoporiaceae</taxon>
        <taxon>Rhodonia</taxon>
    </lineage>
</organism>
<name>A0A1X6N768_9APHY</name>
<dbReference type="Proteomes" id="UP000194127">
    <property type="component" value="Unassembled WGS sequence"/>
</dbReference>
<dbReference type="RefSeq" id="XP_024341126.1">
    <property type="nucleotide sequence ID" value="XM_024480581.1"/>
</dbReference>
<dbReference type="PANTHER" id="PTHR37329">
    <property type="entry name" value="KINETOCHORE PROTEIN SOS7"/>
    <property type="match status" value="1"/>
</dbReference>
<gene>
    <name evidence="3" type="ORF">POSPLADRAFT_1054945</name>
</gene>
<evidence type="ECO:0000313" key="3">
    <source>
        <dbReference type="EMBL" id="OSX64332.1"/>
    </source>
</evidence>
<dbReference type="EMBL" id="KZ110594">
    <property type="protein sequence ID" value="OSX64332.1"/>
    <property type="molecule type" value="Genomic_DNA"/>
</dbReference>
<evidence type="ECO:0000259" key="2">
    <source>
        <dbReference type="Pfam" id="PF20882"/>
    </source>
</evidence>
<dbReference type="InterPro" id="IPR037475">
    <property type="entry name" value="Sos7"/>
</dbReference>
<dbReference type="GeneID" id="36325531"/>
<dbReference type="Pfam" id="PF20882">
    <property type="entry name" value="Sos7"/>
    <property type="match status" value="1"/>
</dbReference>
<dbReference type="GO" id="GO:0034501">
    <property type="term" value="P:protein localization to kinetochore"/>
    <property type="evidence" value="ECO:0007669"/>
    <property type="project" value="InterPro"/>
</dbReference>
<keyword evidence="4" id="KW-1185">Reference proteome</keyword>